<proteinExistence type="predicted"/>
<comment type="caution">
    <text evidence="2">The sequence shown here is derived from an EMBL/GenBank/DDBJ whole genome shotgun (WGS) entry which is preliminary data.</text>
</comment>
<dbReference type="OrthoDB" id="5096204at2759"/>
<dbReference type="EMBL" id="PXOG01000114">
    <property type="protein sequence ID" value="RGP76407.1"/>
    <property type="molecule type" value="Genomic_DNA"/>
</dbReference>
<feature type="compositionally biased region" description="Polar residues" evidence="1">
    <location>
        <begin position="36"/>
        <end position="45"/>
    </location>
</feature>
<dbReference type="AlphaFoldDB" id="A0A395SW50"/>
<feature type="compositionally biased region" description="Basic and acidic residues" evidence="1">
    <location>
        <begin position="1"/>
        <end position="16"/>
    </location>
</feature>
<feature type="region of interest" description="Disordered" evidence="1">
    <location>
        <begin position="1"/>
        <end position="105"/>
    </location>
</feature>
<accession>A0A395SW50</accession>
<reference evidence="2 3" key="1">
    <citation type="journal article" date="2018" name="PLoS Pathog.">
        <title>Evolution of structural diversity of trichothecenes, a family of toxins produced by plant pathogenic and entomopathogenic fungi.</title>
        <authorList>
            <person name="Proctor R.H."/>
            <person name="McCormick S.P."/>
            <person name="Kim H.S."/>
            <person name="Cardoza R.E."/>
            <person name="Stanley A.M."/>
            <person name="Lindo L."/>
            <person name="Kelly A."/>
            <person name="Brown D.W."/>
            <person name="Lee T."/>
            <person name="Vaughan M.M."/>
            <person name="Alexander N.J."/>
            <person name="Busman M."/>
            <person name="Gutierrez S."/>
        </authorList>
    </citation>
    <scope>NUCLEOTIDE SEQUENCE [LARGE SCALE GENOMIC DNA]</scope>
    <source>
        <strain evidence="2 3">NRRL 20695</strain>
    </source>
</reference>
<evidence type="ECO:0000256" key="1">
    <source>
        <dbReference type="SAM" id="MobiDB-lite"/>
    </source>
</evidence>
<evidence type="ECO:0000313" key="3">
    <source>
        <dbReference type="Proteomes" id="UP000266234"/>
    </source>
</evidence>
<evidence type="ECO:0000313" key="2">
    <source>
        <dbReference type="EMBL" id="RGP76407.1"/>
    </source>
</evidence>
<sequence>MPRERTNRRTDYRVRPYESWNARHSQPALPFPPLNQDDNSGNQDALATDPSGHAGGPNLHDGMQASEETIQQDDMGQQDTTPGVTADDIGTGPNQPPRGPRFDPRQRFYASHRTSRHLTMVDSMMLQSVGRAGSWAPPGLAIHSNSRGGGIQQDIFTKVPATSKTIAYSVDCEETLLQAYRQVKAMNPSAAVGGIMFSVAPKTASPFTEIDNVHWRSLTGRRSFSSSFTAGPGRPFRSKFTFVEVQSTATDSL</sequence>
<name>A0A395SW50_9HYPO</name>
<dbReference type="Proteomes" id="UP000266234">
    <property type="component" value="Unassembled WGS sequence"/>
</dbReference>
<feature type="compositionally biased region" description="Polar residues" evidence="1">
    <location>
        <begin position="66"/>
        <end position="83"/>
    </location>
</feature>
<gene>
    <name evidence="2" type="ORF">FLONG3_5291</name>
</gene>
<keyword evidence="3" id="KW-1185">Reference proteome</keyword>
<protein>
    <submittedName>
        <fullName evidence="2">Uncharacterized protein</fullName>
    </submittedName>
</protein>
<organism evidence="2 3">
    <name type="scientific">Fusarium longipes</name>
    <dbReference type="NCBI Taxonomy" id="694270"/>
    <lineage>
        <taxon>Eukaryota</taxon>
        <taxon>Fungi</taxon>
        <taxon>Dikarya</taxon>
        <taxon>Ascomycota</taxon>
        <taxon>Pezizomycotina</taxon>
        <taxon>Sordariomycetes</taxon>
        <taxon>Hypocreomycetidae</taxon>
        <taxon>Hypocreales</taxon>
        <taxon>Nectriaceae</taxon>
        <taxon>Fusarium</taxon>
    </lineage>
</organism>